<keyword evidence="3" id="KW-1185">Reference proteome</keyword>
<sequence length="179" mass="19218">MRKTVLVLAMVMAWIVAGALPAGAAPGDDPSWSGDYSLMRFAASKTGTSAAASQREPDFSNVYTFATDCVDGDCVASVVAGPPPANESLQNRPIDYVWDGTSWVHTYDWVWDCWKGEGNPKEYNDAHSVAYYTPQPDGSFEGVWTTTIYGGYCDGTVVMDVAAYPVSPLPVLPPIFGSS</sequence>
<protein>
    <recommendedName>
        <fullName evidence="4">Secreted protein</fullName>
    </recommendedName>
</protein>
<accession>A0ABU4AYB1</accession>
<dbReference type="RefSeq" id="WP_269595370.1">
    <property type="nucleotide sequence ID" value="NZ_JAWLKE010000004.1"/>
</dbReference>
<keyword evidence="1" id="KW-0732">Signal</keyword>
<feature type="signal peptide" evidence="1">
    <location>
        <begin position="1"/>
        <end position="24"/>
    </location>
</feature>
<evidence type="ECO:0000256" key="1">
    <source>
        <dbReference type="SAM" id="SignalP"/>
    </source>
</evidence>
<reference evidence="2 3" key="1">
    <citation type="submission" date="2023-10" db="EMBL/GenBank/DDBJ databases">
        <title>Development of a sustainable strategy for remediation of hydrocarbon-contaminated territories based on the waste exchange concept.</title>
        <authorList>
            <person name="Krivoruchko A."/>
        </authorList>
    </citation>
    <scope>NUCLEOTIDE SEQUENCE [LARGE SCALE GENOMIC DNA]</scope>
    <source>
        <strain evidence="2 3">IEGM 1322</strain>
    </source>
</reference>
<feature type="chain" id="PRO_5046944312" description="Secreted protein" evidence="1">
    <location>
        <begin position="25"/>
        <end position="179"/>
    </location>
</feature>
<proteinExistence type="predicted"/>
<dbReference type="Proteomes" id="UP001185899">
    <property type="component" value="Unassembled WGS sequence"/>
</dbReference>
<organism evidence="2 3">
    <name type="scientific">Rhodococcus cercidiphylli</name>
    <dbReference type="NCBI Taxonomy" id="489916"/>
    <lineage>
        <taxon>Bacteria</taxon>
        <taxon>Bacillati</taxon>
        <taxon>Actinomycetota</taxon>
        <taxon>Actinomycetes</taxon>
        <taxon>Mycobacteriales</taxon>
        <taxon>Nocardiaceae</taxon>
        <taxon>Rhodococcus</taxon>
    </lineage>
</organism>
<evidence type="ECO:0008006" key="4">
    <source>
        <dbReference type="Google" id="ProtNLM"/>
    </source>
</evidence>
<name>A0ABU4AYB1_9NOCA</name>
<evidence type="ECO:0000313" key="2">
    <source>
        <dbReference type="EMBL" id="MDV6231248.1"/>
    </source>
</evidence>
<evidence type="ECO:0000313" key="3">
    <source>
        <dbReference type="Proteomes" id="UP001185899"/>
    </source>
</evidence>
<gene>
    <name evidence="2" type="ORF">R3P95_11880</name>
</gene>
<comment type="caution">
    <text evidence="2">The sequence shown here is derived from an EMBL/GenBank/DDBJ whole genome shotgun (WGS) entry which is preliminary data.</text>
</comment>
<dbReference type="EMBL" id="JAWLKE010000004">
    <property type="protein sequence ID" value="MDV6231248.1"/>
    <property type="molecule type" value="Genomic_DNA"/>
</dbReference>